<dbReference type="InterPro" id="IPR046342">
    <property type="entry name" value="CBS_dom_sf"/>
</dbReference>
<evidence type="ECO:0000313" key="4">
    <source>
        <dbReference type="EMBL" id="PVU76417.1"/>
    </source>
</evidence>
<keyword evidence="4" id="KW-0418">Kinase</keyword>
<feature type="domain" description="CBS" evidence="3">
    <location>
        <begin position="188"/>
        <end position="239"/>
    </location>
</feature>
<name>A0A2T9X8I2_9CREN</name>
<accession>A0A2T9X8I2</accession>
<gene>
    <name evidence="4" type="ORF">DDW13_03175</name>
</gene>
<dbReference type="SUPFAM" id="SSF54631">
    <property type="entry name" value="CBS-domain pair"/>
    <property type="match status" value="3"/>
</dbReference>
<reference evidence="4 5" key="1">
    <citation type="journal article" date="2015" name="Appl. Environ. Microbiol.">
        <title>Nanoarchaeota, Their Sulfolobales Host, and Nanoarchaeota Virus Distribution across Yellowstone National Park Hot Springs.</title>
        <authorList>
            <person name="Munson-McGee J.H."/>
            <person name="Field E.K."/>
            <person name="Bateson M."/>
            <person name="Rooney C."/>
            <person name="Stepanauskas R."/>
            <person name="Young M.J."/>
        </authorList>
    </citation>
    <scope>NUCLEOTIDE SEQUENCE [LARGE SCALE GENOMIC DNA]</scope>
    <source>
        <strain evidence="4">SCGC AC-742_N10</strain>
    </source>
</reference>
<dbReference type="PROSITE" id="PS51371">
    <property type="entry name" value="CBS"/>
    <property type="match status" value="3"/>
</dbReference>
<dbReference type="AlphaFoldDB" id="A0A2T9X8I2"/>
<dbReference type="Gene3D" id="3.10.580.10">
    <property type="entry name" value="CBS-domain"/>
    <property type="match status" value="2"/>
</dbReference>
<dbReference type="EMBL" id="QEFD01000100">
    <property type="protein sequence ID" value="PVU76417.1"/>
    <property type="molecule type" value="Genomic_DNA"/>
</dbReference>
<keyword evidence="4" id="KW-0808">Transferase</keyword>
<feature type="domain" description="CBS" evidence="3">
    <location>
        <begin position="63"/>
        <end position="119"/>
    </location>
</feature>
<comment type="caution">
    <text evidence="4">The sequence shown here is derived from an EMBL/GenBank/DDBJ whole genome shotgun (WGS) entry which is preliminary data.</text>
</comment>
<evidence type="ECO:0000259" key="3">
    <source>
        <dbReference type="PROSITE" id="PS51371"/>
    </source>
</evidence>
<keyword evidence="1 2" id="KW-0129">CBS domain</keyword>
<feature type="domain" description="CBS" evidence="3">
    <location>
        <begin position="124"/>
        <end position="179"/>
    </location>
</feature>
<evidence type="ECO:0000256" key="2">
    <source>
        <dbReference type="PROSITE-ProRule" id="PRU00703"/>
    </source>
</evidence>
<organism evidence="4 5">
    <name type="scientific">Acidianus hospitalis</name>
    <dbReference type="NCBI Taxonomy" id="563177"/>
    <lineage>
        <taxon>Archaea</taxon>
        <taxon>Thermoproteota</taxon>
        <taxon>Thermoprotei</taxon>
        <taxon>Sulfolobales</taxon>
        <taxon>Sulfolobaceae</taxon>
        <taxon>Acidianus</taxon>
    </lineage>
</organism>
<dbReference type="SMART" id="SM00116">
    <property type="entry name" value="CBS"/>
    <property type="match status" value="4"/>
</dbReference>
<proteinExistence type="predicted"/>
<evidence type="ECO:0000313" key="5">
    <source>
        <dbReference type="Proteomes" id="UP000245638"/>
    </source>
</evidence>
<dbReference type="InterPro" id="IPR000644">
    <property type="entry name" value="CBS_dom"/>
</dbReference>
<evidence type="ECO:0000256" key="1">
    <source>
        <dbReference type="ARBA" id="ARBA00023122"/>
    </source>
</evidence>
<dbReference type="Proteomes" id="UP000245638">
    <property type="component" value="Unassembled WGS sequence"/>
</dbReference>
<dbReference type="GO" id="GO:0016301">
    <property type="term" value="F:kinase activity"/>
    <property type="evidence" value="ECO:0007669"/>
    <property type="project" value="UniProtKB-KW"/>
</dbReference>
<dbReference type="Pfam" id="PF00571">
    <property type="entry name" value="CBS"/>
    <property type="match status" value="4"/>
</dbReference>
<dbReference type="InterPro" id="IPR051257">
    <property type="entry name" value="Diverse_CBS-Domain"/>
</dbReference>
<dbReference type="PANTHER" id="PTHR43080:SF2">
    <property type="entry name" value="CBS DOMAIN-CONTAINING PROTEIN"/>
    <property type="match status" value="1"/>
</dbReference>
<dbReference type="PANTHER" id="PTHR43080">
    <property type="entry name" value="CBS DOMAIN-CONTAINING PROTEIN CBSX3, MITOCHONDRIAL"/>
    <property type="match status" value="1"/>
</dbReference>
<sequence>MLVKDVMSPDVIKITKDTKIYDALNIMIRNNIRRLVVESNGIVTIRDIVYNWGKIDDTVDKIMTSDLQFIDKNSDLKEACRIVTAKGIGSLVVGNGDNIEGIITERDLIRYCKADINSFVQDIMNKNPLIISADTTLAEVVEFMKQKYVRHAIVACDNLPCGVISTKDIGKALLAKKDLTKTEVSGFMSNNVFKVYPDDKIETARMLMAEKNIGFLPVTNSKEILGSLSEREILAVLSI</sequence>
<protein>
    <submittedName>
        <fullName evidence="4">Histidine kinase</fullName>
    </submittedName>
</protein>